<evidence type="ECO:0000256" key="2">
    <source>
        <dbReference type="ARBA" id="ARBA00005722"/>
    </source>
</evidence>
<evidence type="ECO:0000256" key="3">
    <source>
        <dbReference type="ARBA" id="ARBA00022729"/>
    </source>
</evidence>
<sequence length="80" mass="8556">MQTQYGVTAAQSARSGLSRYDSGAGLEKVGWQLGMDYSITSAWLIGARVSAQRLQNDAADSPVTQKSGQANGVLFAAWRF</sequence>
<evidence type="ECO:0000313" key="7">
    <source>
        <dbReference type="Proteomes" id="UP000274346"/>
    </source>
</evidence>
<dbReference type="GO" id="GO:0009279">
    <property type="term" value="C:cell outer membrane"/>
    <property type="evidence" value="ECO:0007669"/>
    <property type="project" value="UniProtKB-SubCell"/>
</dbReference>
<organism evidence="6 7">
    <name type="scientific">Raoultella terrigena</name>
    <name type="common">Klebsiella terrigena</name>
    <dbReference type="NCBI Taxonomy" id="577"/>
    <lineage>
        <taxon>Bacteria</taxon>
        <taxon>Pseudomonadati</taxon>
        <taxon>Pseudomonadota</taxon>
        <taxon>Gammaproteobacteria</taxon>
        <taxon>Enterobacterales</taxon>
        <taxon>Enterobacteriaceae</taxon>
        <taxon>Klebsiella/Raoultella group</taxon>
        <taxon>Raoultella</taxon>
    </lineage>
</organism>
<keyword evidence="3" id="KW-0732">Signal</keyword>
<evidence type="ECO:0000256" key="5">
    <source>
        <dbReference type="ARBA" id="ARBA00023237"/>
    </source>
</evidence>
<keyword evidence="5" id="KW-0998">Cell outer membrane</keyword>
<reference evidence="6 7" key="1">
    <citation type="submission" date="2018-12" db="EMBL/GenBank/DDBJ databases">
        <authorList>
            <consortium name="Pathogen Informatics"/>
        </authorList>
    </citation>
    <scope>NUCLEOTIDE SEQUENCE [LARGE SCALE GENOMIC DNA]</scope>
    <source>
        <strain evidence="6 7">NCTC13098</strain>
    </source>
</reference>
<gene>
    <name evidence="6" type="ORF">NCTC13098_05588</name>
</gene>
<evidence type="ECO:0000256" key="1">
    <source>
        <dbReference type="ARBA" id="ARBA00004442"/>
    </source>
</evidence>
<dbReference type="PANTHER" id="PTHR38776">
    <property type="entry name" value="MLTA-INTERACTING PROTEIN-RELATED"/>
    <property type="match status" value="1"/>
</dbReference>
<accession>A0A3P8J4H8</accession>
<dbReference type="KEGG" id="rtg:NCTC13098_05588"/>
<dbReference type="AlphaFoldDB" id="A0A3P8J4H8"/>
<comment type="similarity">
    <text evidence="2">Belongs to the MipA/OmpV family.</text>
</comment>
<dbReference type="PANTHER" id="PTHR38776:SF1">
    <property type="entry name" value="MLTA-INTERACTING PROTEIN-RELATED"/>
    <property type="match status" value="1"/>
</dbReference>
<dbReference type="Proteomes" id="UP000274346">
    <property type="component" value="Chromosome"/>
</dbReference>
<dbReference type="InterPro" id="IPR010583">
    <property type="entry name" value="MipA"/>
</dbReference>
<comment type="subcellular location">
    <subcellularLocation>
        <location evidence="1">Cell outer membrane</location>
    </subcellularLocation>
</comment>
<name>A0A3P8J4H8_RAOTE</name>
<protein>
    <submittedName>
        <fullName evidence="6">MltA-interacting protein MipA</fullName>
    </submittedName>
</protein>
<dbReference type="Pfam" id="PF06629">
    <property type="entry name" value="MipA"/>
    <property type="match status" value="1"/>
</dbReference>
<evidence type="ECO:0000313" key="6">
    <source>
        <dbReference type="EMBL" id="VDR29184.1"/>
    </source>
</evidence>
<dbReference type="EMBL" id="LR131271">
    <property type="protein sequence ID" value="VDR29184.1"/>
    <property type="molecule type" value="Genomic_DNA"/>
</dbReference>
<evidence type="ECO:0000256" key="4">
    <source>
        <dbReference type="ARBA" id="ARBA00023136"/>
    </source>
</evidence>
<keyword evidence="4" id="KW-0472">Membrane</keyword>
<proteinExistence type="inferred from homology"/>